<proteinExistence type="predicted"/>
<name>A0A2R5FZ79_NOSCO</name>
<dbReference type="Pfam" id="PF07690">
    <property type="entry name" value="MFS_1"/>
    <property type="match status" value="1"/>
</dbReference>
<evidence type="ECO:0000313" key="3">
    <source>
        <dbReference type="Proteomes" id="UP000245124"/>
    </source>
</evidence>
<dbReference type="PANTHER" id="PTHR23530">
    <property type="entry name" value="TRANSPORT PROTEIN-RELATED"/>
    <property type="match status" value="1"/>
</dbReference>
<feature type="transmembrane region" description="Helical" evidence="1">
    <location>
        <begin position="283"/>
        <end position="304"/>
    </location>
</feature>
<dbReference type="EMBL" id="BDUD01000006">
    <property type="protein sequence ID" value="GBG23585.1"/>
    <property type="molecule type" value="Genomic_DNA"/>
</dbReference>
<feature type="transmembrane region" description="Helical" evidence="1">
    <location>
        <begin position="260"/>
        <end position="277"/>
    </location>
</feature>
<dbReference type="Proteomes" id="UP000245124">
    <property type="component" value="Unassembled WGS sequence"/>
</dbReference>
<sequence>MFSSTHKIYLLKFLLCSNIYLITFFKLLLDNGLSSNEIVNAISFGTICMLVGDIFSSLFADFFGPKKIILTAALLQALSVYLLPECSSFEQLLVIEFIVGISFPTIYGSDSKWLKHICSKDKYSENKNQFVFWLSQFASALIGCLLLEYPAITCYLSMCLYLIGFFICLQLPDIPSNLATKYYLNLKLIVEWIFKGDKLNTILFYGFIMGILNSFSWLLQYHAAKDYAKVPIVFAIIQVIGAGLSLTGSLLSKKQINRSYLLHMVYGVMGLYLYYTFSSTILVLWLSIGLGLLLRGMISVIARNSLLSNCHAQQPIASLVFTLTGTARIVQAIILYIISFLFLN</sequence>
<dbReference type="AlphaFoldDB" id="A0A2R5FZ79"/>
<keyword evidence="1" id="KW-1133">Transmembrane helix</keyword>
<evidence type="ECO:0000313" key="2">
    <source>
        <dbReference type="EMBL" id="GBG23585.1"/>
    </source>
</evidence>
<evidence type="ECO:0008006" key="4">
    <source>
        <dbReference type="Google" id="ProtNLM"/>
    </source>
</evidence>
<comment type="caution">
    <text evidence="2">The sequence shown here is derived from an EMBL/GenBank/DDBJ whole genome shotgun (WGS) entry which is preliminary data.</text>
</comment>
<dbReference type="InterPro" id="IPR011701">
    <property type="entry name" value="MFS"/>
</dbReference>
<feature type="transmembrane region" description="Helical" evidence="1">
    <location>
        <begin position="41"/>
        <end position="60"/>
    </location>
</feature>
<gene>
    <name evidence="2" type="ORF">NIES4072_72970</name>
</gene>
<feature type="transmembrane region" description="Helical" evidence="1">
    <location>
        <begin position="232"/>
        <end position="251"/>
    </location>
</feature>
<feature type="transmembrane region" description="Helical" evidence="1">
    <location>
        <begin position="155"/>
        <end position="172"/>
    </location>
</feature>
<dbReference type="InterPro" id="IPR036259">
    <property type="entry name" value="MFS_trans_sf"/>
</dbReference>
<feature type="transmembrane region" description="Helical" evidence="1">
    <location>
        <begin position="130"/>
        <end position="149"/>
    </location>
</feature>
<feature type="transmembrane region" description="Helical" evidence="1">
    <location>
        <begin position="9"/>
        <end position="29"/>
    </location>
</feature>
<dbReference type="SUPFAM" id="SSF103473">
    <property type="entry name" value="MFS general substrate transporter"/>
    <property type="match status" value="1"/>
</dbReference>
<dbReference type="RefSeq" id="WP_109013452.1">
    <property type="nucleotide sequence ID" value="NZ_BDUD01000006.1"/>
</dbReference>
<keyword evidence="3" id="KW-1185">Reference proteome</keyword>
<evidence type="ECO:0000256" key="1">
    <source>
        <dbReference type="SAM" id="Phobius"/>
    </source>
</evidence>
<reference evidence="2 3" key="1">
    <citation type="submission" date="2017-06" db="EMBL/GenBank/DDBJ databases">
        <title>Genome sequencing of cyanobaciteial culture collection at National Institute for Environmental Studies (NIES).</title>
        <authorList>
            <person name="Hirose Y."/>
            <person name="Shimura Y."/>
            <person name="Fujisawa T."/>
            <person name="Nakamura Y."/>
            <person name="Kawachi M."/>
        </authorList>
    </citation>
    <scope>NUCLEOTIDE SEQUENCE [LARGE SCALE GENOMIC DNA]</scope>
    <source>
        <strain evidence="2 3">NIES-4072</strain>
    </source>
</reference>
<organism evidence="2 3">
    <name type="scientific">Nostoc commune NIES-4072</name>
    <dbReference type="NCBI Taxonomy" id="2005467"/>
    <lineage>
        <taxon>Bacteria</taxon>
        <taxon>Bacillati</taxon>
        <taxon>Cyanobacteriota</taxon>
        <taxon>Cyanophyceae</taxon>
        <taxon>Nostocales</taxon>
        <taxon>Nostocaceae</taxon>
        <taxon>Nostoc</taxon>
    </lineage>
</organism>
<feature type="transmembrane region" description="Helical" evidence="1">
    <location>
        <begin position="202"/>
        <end position="220"/>
    </location>
</feature>
<feature type="transmembrane region" description="Helical" evidence="1">
    <location>
        <begin position="316"/>
        <end position="343"/>
    </location>
</feature>
<protein>
    <recommendedName>
        <fullName evidence="4">Major facilitator superfamily MFS_1</fullName>
    </recommendedName>
</protein>
<keyword evidence="1" id="KW-0812">Transmembrane</keyword>
<accession>A0A2R5FZ79</accession>
<dbReference type="Gene3D" id="1.20.1250.20">
    <property type="entry name" value="MFS general substrate transporter like domains"/>
    <property type="match status" value="1"/>
</dbReference>
<dbReference type="InterPro" id="IPR053160">
    <property type="entry name" value="MFS_DHA3_Transporter"/>
</dbReference>
<dbReference type="PANTHER" id="PTHR23530:SF1">
    <property type="entry name" value="PERMEASE, MAJOR FACILITATOR SUPERFAMILY-RELATED"/>
    <property type="match status" value="1"/>
</dbReference>
<keyword evidence="1" id="KW-0472">Membrane</keyword>
<dbReference type="GO" id="GO:0022857">
    <property type="term" value="F:transmembrane transporter activity"/>
    <property type="evidence" value="ECO:0007669"/>
    <property type="project" value="InterPro"/>
</dbReference>